<dbReference type="PANTHER" id="PTHR25462">
    <property type="entry name" value="BONUS, ISOFORM C-RELATED"/>
    <property type="match status" value="1"/>
</dbReference>
<accession>A0A915DEB7</accession>
<proteinExistence type="predicted"/>
<dbReference type="PANTHER" id="PTHR25462:SF296">
    <property type="entry name" value="MEIOTIC P26, ISOFORM F"/>
    <property type="match status" value="1"/>
</dbReference>
<dbReference type="WBParaSite" id="jg18976">
    <property type="protein sequence ID" value="jg18976"/>
    <property type="gene ID" value="jg18976"/>
</dbReference>
<keyword evidence="1" id="KW-1185">Reference proteome</keyword>
<organism evidence="1 2">
    <name type="scientific">Ditylenchus dipsaci</name>
    <dbReference type="NCBI Taxonomy" id="166011"/>
    <lineage>
        <taxon>Eukaryota</taxon>
        <taxon>Metazoa</taxon>
        <taxon>Ecdysozoa</taxon>
        <taxon>Nematoda</taxon>
        <taxon>Chromadorea</taxon>
        <taxon>Rhabditida</taxon>
        <taxon>Tylenchina</taxon>
        <taxon>Tylenchomorpha</taxon>
        <taxon>Sphaerularioidea</taxon>
        <taxon>Anguinidae</taxon>
        <taxon>Anguininae</taxon>
        <taxon>Ditylenchus</taxon>
    </lineage>
</organism>
<name>A0A915DEB7_9BILA</name>
<reference evidence="2" key="1">
    <citation type="submission" date="2022-11" db="UniProtKB">
        <authorList>
            <consortium name="WormBaseParasite"/>
        </authorList>
    </citation>
    <scope>IDENTIFICATION</scope>
</reference>
<evidence type="ECO:0000313" key="2">
    <source>
        <dbReference type="WBParaSite" id="jg18976"/>
    </source>
</evidence>
<evidence type="ECO:0000313" key="1">
    <source>
        <dbReference type="Proteomes" id="UP000887574"/>
    </source>
</evidence>
<sequence length="322" mass="35463">MKPALPFLTCPVSMQFAKGVKLLASATKNVLHVPSKLVCAFCKDQHPGRAEWCCHHCNGHSLCTTCSMNHRQAGHNITPLVQDVPQRSQCSNHVNVQANFLCSCGVRLCNNCVSLHAHGGNEAAHNRKSFGTLADLARQKLNSLKTAQHRDSLGIQKVAPTLAQNKKLVREMAQRARTAVASEVVELCNALMRRGNDIVTAIDMVEDAKLKQYSRTESDLKFAQDRLKKIEFFIDMATTSMPHDPPGIVSANVFAESAYNLFGSKWEQIQRGLEISQRTPNIQYFSDLPPIVNSLRTLGQLDVDGVVKTPSSATQRMLGCSV</sequence>
<dbReference type="AlphaFoldDB" id="A0A915DEB7"/>
<dbReference type="InterPro" id="IPR047153">
    <property type="entry name" value="TRIM45/56/19-like"/>
</dbReference>
<dbReference type="Proteomes" id="UP000887574">
    <property type="component" value="Unplaced"/>
</dbReference>
<protein>
    <submittedName>
        <fullName evidence="2">Uncharacterized protein</fullName>
    </submittedName>
</protein>